<protein>
    <submittedName>
        <fullName evidence="1">Uncharacterized protein</fullName>
    </submittedName>
</protein>
<accession>A0A239NAT2</accession>
<dbReference type="SUPFAM" id="SSF48225">
    <property type="entry name" value="Seven-hairpin glycosidases"/>
    <property type="match status" value="1"/>
</dbReference>
<name>A0A239NAT2_9ACTN</name>
<proteinExistence type="predicted"/>
<dbReference type="EMBL" id="FZOF01000033">
    <property type="protein sequence ID" value="SNT52026.1"/>
    <property type="molecule type" value="Genomic_DNA"/>
</dbReference>
<keyword evidence="2" id="KW-1185">Reference proteome</keyword>
<organism evidence="1 2">
    <name type="scientific">Actinacidiphila glaucinigra</name>
    <dbReference type="NCBI Taxonomy" id="235986"/>
    <lineage>
        <taxon>Bacteria</taxon>
        <taxon>Bacillati</taxon>
        <taxon>Actinomycetota</taxon>
        <taxon>Actinomycetes</taxon>
        <taxon>Kitasatosporales</taxon>
        <taxon>Streptomycetaceae</taxon>
        <taxon>Actinacidiphila</taxon>
    </lineage>
</organism>
<gene>
    <name evidence="1" type="ORF">SAMN05216252_13363</name>
</gene>
<dbReference type="InterPro" id="IPR012341">
    <property type="entry name" value="6hp_glycosidase-like_sf"/>
</dbReference>
<dbReference type="GO" id="GO:0005975">
    <property type="term" value="P:carbohydrate metabolic process"/>
    <property type="evidence" value="ECO:0007669"/>
    <property type="project" value="InterPro"/>
</dbReference>
<dbReference type="GO" id="GO:0005509">
    <property type="term" value="F:calcium ion binding"/>
    <property type="evidence" value="ECO:0007669"/>
    <property type="project" value="InterPro"/>
</dbReference>
<evidence type="ECO:0000313" key="1">
    <source>
        <dbReference type="EMBL" id="SNT52026.1"/>
    </source>
</evidence>
<dbReference type="InterPro" id="IPR036026">
    <property type="entry name" value="Seven-hairpin_glycosidases"/>
</dbReference>
<dbReference type="AlphaFoldDB" id="A0A239NAT2"/>
<dbReference type="Gene3D" id="1.50.10.10">
    <property type="match status" value="1"/>
</dbReference>
<dbReference type="GO" id="GO:0004571">
    <property type="term" value="F:mannosyl-oligosaccharide 1,2-alpha-mannosidase activity"/>
    <property type="evidence" value="ECO:0007669"/>
    <property type="project" value="InterPro"/>
</dbReference>
<evidence type="ECO:0000313" key="2">
    <source>
        <dbReference type="Proteomes" id="UP000198280"/>
    </source>
</evidence>
<dbReference type="GO" id="GO:0016020">
    <property type="term" value="C:membrane"/>
    <property type="evidence" value="ECO:0007669"/>
    <property type="project" value="InterPro"/>
</dbReference>
<sequence length="148" mass="15934">MAVSPRGESYHDSWTAVLDIYSLPPDLLDYRGMRATDPSSPLRPEYADSCLSLWLVTVVRDVRASPVMLGDLTPAYRSSENANYYYLLFGEARRFDYASAYLRTECNVLRGLLHPAAPPDTGALSACDAGPDAGVGGHMPGCAVASSA</sequence>
<reference evidence="1 2" key="1">
    <citation type="submission" date="2017-06" db="EMBL/GenBank/DDBJ databases">
        <authorList>
            <person name="Kim H.J."/>
            <person name="Triplett B.A."/>
        </authorList>
    </citation>
    <scope>NUCLEOTIDE SEQUENCE [LARGE SCALE GENOMIC DNA]</scope>
    <source>
        <strain evidence="1 2">CGMCC 4.1858</strain>
    </source>
</reference>
<dbReference type="Proteomes" id="UP000198280">
    <property type="component" value="Unassembled WGS sequence"/>
</dbReference>